<evidence type="ECO:0000256" key="12">
    <source>
        <dbReference type="ARBA" id="ARBA00023288"/>
    </source>
</evidence>
<organism evidence="13 14">
    <name type="scientific">Nyctereutes procyonoides</name>
    <name type="common">Raccoon dog</name>
    <name type="synonym">Canis procyonoides</name>
    <dbReference type="NCBI Taxonomy" id="34880"/>
    <lineage>
        <taxon>Eukaryota</taxon>
        <taxon>Metazoa</taxon>
        <taxon>Chordata</taxon>
        <taxon>Craniata</taxon>
        <taxon>Vertebrata</taxon>
        <taxon>Euteleostomi</taxon>
        <taxon>Mammalia</taxon>
        <taxon>Eutheria</taxon>
        <taxon>Laurasiatheria</taxon>
        <taxon>Carnivora</taxon>
        <taxon>Caniformia</taxon>
        <taxon>Canidae</taxon>
        <taxon>Nyctereutes</taxon>
    </lineage>
</organism>
<sequence length="167" mass="19268">MVFRKKIWAVDVLNATRVSLLLRPSQMTELRNMFTNFSHSRITYLYCQFTSLDKGENGALSRDYFQLIPELVISPLGGEDQVNFHGFIKTLAQFQPTEYGGKTTSYTLLFWLYDLDKDDRISHNELFQPHHRTIQEANQDGVGAISLAKFVMEKLRRIDINSSLTVS</sequence>
<dbReference type="EMBL" id="CAJHUB010000754">
    <property type="protein sequence ID" value="CAD7681810.1"/>
    <property type="molecule type" value="Genomic_DNA"/>
</dbReference>
<keyword evidence="11" id="KW-0472">Membrane</keyword>
<evidence type="ECO:0000256" key="5">
    <source>
        <dbReference type="ARBA" id="ARBA00022490"/>
    </source>
</evidence>
<dbReference type="GO" id="GO:0005737">
    <property type="term" value="C:cytoplasm"/>
    <property type="evidence" value="ECO:0007669"/>
    <property type="project" value="UniProtKB-SubCell"/>
</dbReference>
<evidence type="ECO:0000256" key="2">
    <source>
        <dbReference type="ARBA" id="ARBA00004496"/>
    </source>
</evidence>
<accession>A0A811YZE5</accession>
<dbReference type="InterPro" id="IPR051875">
    <property type="entry name" value="Calcineurin_B_homologous"/>
</dbReference>
<keyword evidence="4" id="KW-1003">Cell membrane</keyword>
<comment type="subcellular location">
    <subcellularLocation>
        <location evidence="1">Cell membrane</location>
    </subcellularLocation>
    <subcellularLocation>
        <location evidence="2">Cytoplasm</location>
    </subcellularLocation>
</comment>
<evidence type="ECO:0000256" key="11">
    <source>
        <dbReference type="ARBA" id="ARBA00023136"/>
    </source>
</evidence>
<keyword evidence="8" id="KW-0479">Metal-binding</keyword>
<evidence type="ECO:0000256" key="6">
    <source>
        <dbReference type="ARBA" id="ARBA00022553"/>
    </source>
</evidence>
<evidence type="ECO:0000256" key="3">
    <source>
        <dbReference type="ARBA" id="ARBA00022448"/>
    </source>
</evidence>
<keyword evidence="6" id="KW-0597">Phosphoprotein</keyword>
<dbReference type="InterPro" id="IPR011992">
    <property type="entry name" value="EF-hand-dom_pair"/>
</dbReference>
<gene>
    <name evidence="13" type="ORF">NYPRO_LOCUS14602</name>
</gene>
<dbReference type="GO" id="GO:0005886">
    <property type="term" value="C:plasma membrane"/>
    <property type="evidence" value="ECO:0007669"/>
    <property type="project" value="UniProtKB-SubCell"/>
</dbReference>
<dbReference type="SUPFAM" id="SSF47473">
    <property type="entry name" value="EF-hand"/>
    <property type="match status" value="1"/>
</dbReference>
<comment type="caution">
    <text evidence="13">The sequence shown here is derived from an EMBL/GenBank/DDBJ whole genome shotgun (WGS) entry which is preliminary data.</text>
</comment>
<name>A0A811YZE5_NYCPR</name>
<reference evidence="13" key="1">
    <citation type="submission" date="2020-12" db="EMBL/GenBank/DDBJ databases">
        <authorList>
            <consortium name="Molecular Ecology Group"/>
        </authorList>
    </citation>
    <scope>NUCLEOTIDE SEQUENCE</scope>
    <source>
        <strain evidence="13">TBG_1078</strain>
    </source>
</reference>
<proteinExistence type="predicted"/>
<evidence type="ECO:0000256" key="9">
    <source>
        <dbReference type="ARBA" id="ARBA00022737"/>
    </source>
</evidence>
<keyword evidence="7" id="KW-0519">Myristate</keyword>
<dbReference type="InterPro" id="IPR018247">
    <property type="entry name" value="EF_Hand_1_Ca_BS"/>
</dbReference>
<keyword evidence="10" id="KW-0106">Calcium</keyword>
<evidence type="ECO:0000256" key="8">
    <source>
        <dbReference type="ARBA" id="ARBA00022723"/>
    </source>
</evidence>
<evidence type="ECO:0000256" key="1">
    <source>
        <dbReference type="ARBA" id="ARBA00004236"/>
    </source>
</evidence>
<dbReference type="Gene3D" id="1.10.238.10">
    <property type="entry name" value="EF-hand"/>
    <property type="match status" value="1"/>
</dbReference>
<keyword evidence="14" id="KW-1185">Reference proteome</keyword>
<dbReference type="PROSITE" id="PS00018">
    <property type="entry name" value="EF_HAND_1"/>
    <property type="match status" value="1"/>
</dbReference>
<evidence type="ECO:0000313" key="14">
    <source>
        <dbReference type="Proteomes" id="UP000645828"/>
    </source>
</evidence>
<evidence type="ECO:0000256" key="4">
    <source>
        <dbReference type="ARBA" id="ARBA00022475"/>
    </source>
</evidence>
<protein>
    <submittedName>
        <fullName evidence="13">(raccoon dog) hypothetical protein</fullName>
    </submittedName>
</protein>
<evidence type="ECO:0000313" key="13">
    <source>
        <dbReference type="EMBL" id="CAD7681810.1"/>
    </source>
</evidence>
<dbReference type="AlphaFoldDB" id="A0A811YZE5"/>
<keyword evidence="5" id="KW-0963">Cytoplasm</keyword>
<keyword evidence="3" id="KW-0813">Transport</keyword>
<dbReference type="PANTHER" id="PTHR46002">
    <property type="entry name" value="EG:114D9.1 PROTEIN-RELATED"/>
    <property type="match status" value="1"/>
</dbReference>
<evidence type="ECO:0000256" key="7">
    <source>
        <dbReference type="ARBA" id="ARBA00022707"/>
    </source>
</evidence>
<dbReference type="GO" id="GO:0046872">
    <property type="term" value="F:metal ion binding"/>
    <property type="evidence" value="ECO:0007669"/>
    <property type="project" value="UniProtKB-KW"/>
</dbReference>
<dbReference type="Proteomes" id="UP000645828">
    <property type="component" value="Unassembled WGS sequence"/>
</dbReference>
<keyword evidence="12" id="KW-0449">Lipoprotein</keyword>
<evidence type="ECO:0000256" key="10">
    <source>
        <dbReference type="ARBA" id="ARBA00022837"/>
    </source>
</evidence>
<keyword evidence="9" id="KW-0677">Repeat</keyword>